<keyword evidence="5 6" id="KW-0472">Membrane</keyword>
<evidence type="ECO:0000256" key="1">
    <source>
        <dbReference type="ARBA" id="ARBA00004141"/>
    </source>
</evidence>
<proteinExistence type="inferred from homology"/>
<keyword evidence="3 6" id="KW-0812">Transmembrane</keyword>
<dbReference type="RefSeq" id="WP_074836137.1">
    <property type="nucleotide sequence ID" value="NZ_CATMKJ010000008.1"/>
</dbReference>
<dbReference type="PANTHER" id="PTHR22911:SF6">
    <property type="entry name" value="SOLUTE CARRIER FAMILY 35 MEMBER G1"/>
    <property type="match status" value="1"/>
</dbReference>
<evidence type="ECO:0000256" key="4">
    <source>
        <dbReference type="ARBA" id="ARBA00022989"/>
    </source>
</evidence>
<evidence type="ECO:0000256" key="5">
    <source>
        <dbReference type="ARBA" id="ARBA00023136"/>
    </source>
</evidence>
<comment type="caution">
    <text evidence="8">The sequence shown here is derived from an EMBL/GenBank/DDBJ whole genome shotgun (WGS) entry which is preliminary data.</text>
</comment>
<dbReference type="SUPFAM" id="SSF103481">
    <property type="entry name" value="Multidrug resistance efflux transporter EmrE"/>
    <property type="match status" value="2"/>
</dbReference>
<reference evidence="8 9" key="1">
    <citation type="submission" date="2016-10" db="EMBL/GenBank/DDBJ databases">
        <authorList>
            <person name="Varghese N."/>
            <person name="Submissions S."/>
        </authorList>
    </citation>
    <scope>NUCLEOTIDE SEQUENCE [LARGE SCALE GENOMIC DNA]</scope>
    <source>
        <strain evidence="8 9">FF3</strain>
    </source>
</reference>
<feature type="transmembrane region" description="Helical" evidence="6">
    <location>
        <begin position="46"/>
        <end position="66"/>
    </location>
</feature>
<name>A0A975ZN15_9RHOB</name>
<feature type="transmembrane region" description="Helical" evidence="6">
    <location>
        <begin position="242"/>
        <end position="262"/>
    </location>
</feature>
<evidence type="ECO:0000256" key="3">
    <source>
        <dbReference type="ARBA" id="ARBA00022692"/>
    </source>
</evidence>
<evidence type="ECO:0000313" key="8">
    <source>
        <dbReference type="EMBL" id="SEJ33298.1"/>
    </source>
</evidence>
<feature type="transmembrane region" description="Helical" evidence="6">
    <location>
        <begin position="186"/>
        <end position="208"/>
    </location>
</feature>
<dbReference type="InterPro" id="IPR037185">
    <property type="entry name" value="EmrE-like"/>
</dbReference>
<dbReference type="AlphaFoldDB" id="A0A975ZN15"/>
<dbReference type="Pfam" id="PF00892">
    <property type="entry name" value="EamA"/>
    <property type="match status" value="2"/>
</dbReference>
<keyword evidence="9" id="KW-1185">Reference proteome</keyword>
<feature type="domain" description="EamA" evidence="7">
    <location>
        <begin position="12"/>
        <end position="146"/>
    </location>
</feature>
<evidence type="ECO:0000259" key="7">
    <source>
        <dbReference type="Pfam" id="PF00892"/>
    </source>
</evidence>
<feature type="transmembrane region" description="Helical" evidence="6">
    <location>
        <begin position="105"/>
        <end position="123"/>
    </location>
</feature>
<feature type="transmembrane region" description="Helical" evidence="6">
    <location>
        <begin position="214"/>
        <end position="235"/>
    </location>
</feature>
<accession>A0A975ZN15</accession>
<dbReference type="PANTHER" id="PTHR22911">
    <property type="entry name" value="ACYL-MALONYL CONDENSING ENZYME-RELATED"/>
    <property type="match status" value="1"/>
</dbReference>
<feature type="transmembrane region" description="Helical" evidence="6">
    <location>
        <begin position="268"/>
        <end position="286"/>
    </location>
</feature>
<feature type="domain" description="EamA" evidence="7">
    <location>
        <begin position="155"/>
        <end position="284"/>
    </location>
</feature>
<dbReference type="InterPro" id="IPR000620">
    <property type="entry name" value="EamA_dom"/>
</dbReference>
<feature type="transmembrane region" description="Helical" evidence="6">
    <location>
        <begin position="78"/>
        <end position="99"/>
    </location>
</feature>
<evidence type="ECO:0000313" key="9">
    <source>
        <dbReference type="Proteomes" id="UP000182932"/>
    </source>
</evidence>
<comment type="similarity">
    <text evidence="2">Belongs to the drug/metabolite transporter (DMT) superfamily. 10 TMS drug/metabolite exporter (DME) (TC 2.A.7.3) family.</text>
</comment>
<dbReference type="Proteomes" id="UP000182932">
    <property type="component" value="Unassembled WGS sequence"/>
</dbReference>
<gene>
    <name evidence="8" type="ORF">SAMN04487940_10521</name>
</gene>
<dbReference type="GO" id="GO:0016020">
    <property type="term" value="C:membrane"/>
    <property type="evidence" value="ECO:0007669"/>
    <property type="project" value="UniProtKB-SubCell"/>
</dbReference>
<feature type="transmembrane region" description="Helical" evidence="6">
    <location>
        <begin position="152"/>
        <end position="174"/>
    </location>
</feature>
<protein>
    <submittedName>
        <fullName evidence="8">Threonine/homoserine efflux transporter RhtA</fullName>
    </submittedName>
</protein>
<keyword evidence="4 6" id="KW-1133">Transmembrane helix</keyword>
<evidence type="ECO:0000256" key="6">
    <source>
        <dbReference type="SAM" id="Phobius"/>
    </source>
</evidence>
<organism evidence="8 9">
    <name type="scientific">Marinovum algicola</name>
    <dbReference type="NCBI Taxonomy" id="42444"/>
    <lineage>
        <taxon>Bacteria</taxon>
        <taxon>Pseudomonadati</taxon>
        <taxon>Pseudomonadota</taxon>
        <taxon>Alphaproteobacteria</taxon>
        <taxon>Rhodobacterales</taxon>
        <taxon>Roseobacteraceae</taxon>
        <taxon>Marinovum</taxon>
    </lineage>
</organism>
<dbReference type="GeneID" id="80817990"/>
<dbReference type="EMBL" id="FNYY01000005">
    <property type="protein sequence ID" value="SEJ33298.1"/>
    <property type="molecule type" value="Genomic_DNA"/>
</dbReference>
<feature type="transmembrane region" description="Helical" evidence="6">
    <location>
        <begin position="130"/>
        <end position="146"/>
    </location>
</feature>
<comment type="subcellular location">
    <subcellularLocation>
        <location evidence="1">Membrane</location>
        <topology evidence="1">Multi-pass membrane protein</topology>
    </subcellularLocation>
</comment>
<sequence length="303" mass="31583">MFKAKAENPPLAIALMLLATVFIASSTAFAKALGSGTLGGILHPLQVTFGRFLFAGLFFSGVVAVLRPRFTRVHWVLHVQRTSCGWAGVTLMFAAVAAIPLADATAISFLNPVFAMIFAIPLLGERVGPVRWAAAGLAFCGAMILLRPGTGAFQSGALLALGAALALGLEVIFIKRLAGREAPVQVLLVNNLIGLSIATAVMLPFWVWPSPAQWAGMAGVGLSMALAQSCFFNAVARAEASLVVPFSYATLLSAAVIDFTVFGTMPVPVSMLGAAVIIAGGVLLAWREGLAKKRPTAPQPNVQ</sequence>
<evidence type="ECO:0000256" key="2">
    <source>
        <dbReference type="ARBA" id="ARBA00009853"/>
    </source>
</evidence>